<protein>
    <recommendedName>
        <fullName evidence="4">PHD-type zinc finger plants domain-containing protein</fullName>
    </recommendedName>
</protein>
<dbReference type="SUPFAM" id="SSF57903">
    <property type="entry name" value="FYVE/PHD zinc finger"/>
    <property type="match status" value="1"/>
</dbReference>
<accession>A0ABD3GPG6</accession>
<dbReference type="EMBL" id="JBJQOH010000007">
    <property type="protein sequence ID" value="KAL3679054.1"/>
    <property type="molecule type" value="Genomic_DNA"/>
</dbReference>
<dbReference type="Pfam" id="PF25054">
    <property type="entry name" value="PHD_pln"/>
    <property type="match status" value="1"/>
</dbReference>
<dbReference type="InterPro" id="IPR011011">
    <property type="entry name" value="Znf_FYVE_PHD"/>
</dbReference>
<feature type="compositionally biased region" description="Polar residues" evidence="3">
    <location>
        <begin position="93"/>
        <end position="111"/>
    </location>
</feature>
<reference evidence="5 6" key="1">
    <citation type="submission" date="2024-09" db="EMBL/GenBank/DDBJ databases">
        <title>Chromosome-scale assembly of Riccia sorocarpa.</title>
        <authorList>
            <person name="Paukszto L."/>
        </authorList>
    </citation>
    <scope>NUCLEOTIDE SEQUENCE [LARGE SCALE GENOMIC DNA]</scope>
    <source>
        <strain evidence="5">LP-2024</strain>
        <tissue evidence="5">Aerial parts of the thallus</tissue>
    </source>
</reference>
<dbReference type="Proteomes" id="UP001633002">
    <property type="component" value="Unassembled WGS sequence"/>
</dbReference>
<name>A0ABD3GPG6_9MARC</name>
<evidence type="ECO:0000256" key="2">
    <source>
        <dbReference type="ARBA" id="ARBA00022833"/>
    </source>
</evidence>
<dbReference type="Gene3D" id="3.30.40.10">
    <property type="entry name" value="Zinc/RING finger domain, C3HC4 (zinc finger)"/>
    <property type="match status" value="1"/>
</dbReference>
<feature type="region of interest" description="Disordered" evidence="3">
    <location>
        <begin position="87"/>
        <end position="111"/>
    </location>
</feature>
<dbReference type="InterPro" id="IPR056874">
    <property type="entry name" value="PHD_dom_pln"/>
</dbReference>
<feature type="compositionally biased region" description="Low complexity" evidence="3">
    <location>
        <begin position="205"/>
        <end position="218"/>
    </location>
</feature>
<gene>
    <name evidence="5" type="ORF">R1sor_022010</name>
</gene>
<feature type="compositionally biased region" description="Polar residues" evidence="3">
    <location>
        <begin position="243"/>
        <end position="252"/>
    </location>
</feature>
<keyword evidence="1" id="KW-0479">Metal-binding</keyword>
<feature type="domain" description="PHD-type zinc finger plants" evidence="4">
    <location>
        <begin position="34"/>
        <end position="79"/>
    </location>
</feature>
<dbReference type="InterPro" id="IPR013083">
    <property type="entry name" value="Znf_RING/FYVE/PHD"/>
</dbReference>
<evidence type="ECO:0000256" key="3">
    <source>
        <dbReference type="SAM" id="MobiDB-lite"/>
    </source>
</evidence>
<dbReference type="GO" id="GO:0008270">
    <property type="term" value="F:zinc ion binding"/>
    <property type="evidence" value="ECO:0007669"/>
    <property type="project" value="UniProtKB-KW"/>
</dbReference>
<dbReference type="PANTHER" id="PTHR33779">
    <property type="entry name" value="EXPRESSED PROTEIN"/>
    <property type="match status" value="1"/>
</dbReference>
<comment type="caution">
    <text evidence="5">The sequence shown here is derived from an EMBL/GenBank/DDBJ whole genome shotgun (WGS) entry which is preliminary data.</text>
</comment>
<organism evidence="5 6">
    <name type="scientific">Riccia sorocarpa</name>
    <dbReference type="NCBI Taxonomy" id="122646"/>
    <lineage>
        <taxon>Eukaryota</taxon>
        <taxon>Viridiplantae</taxon>
        <taxon>Streptophyta</taxon>
        <taxon>Embryophyta</taxon>
        <taxon>Marchantiophyta</taxon>
        <taxon>Marchantiopsida</taxon>
        <taxon>Marchantiidae</taxon>
        <taxon>Marchantiales</taxon>
        <taxon>Ricciaceae</taxon>
        <taxon>Riccia</taxon>
    </lineage>
</organism>
<dbReference type="PANTHER" id="PTHR33779:SF1">
    <property type="entry name" value="EXPRESSED PROTEIN"/>
    <property type="match status" value="1"/>
</dbReference>
<proteinExistence type="predicted"/>
<sequence>MMGRKGKEEQVFLLFDYKYQEKLDGSVDSRQECSMCGDVGFPEHLRQCTRCVFRFQHTYCCNSAEGLGTGTGDWVCSWCQLEKETVRQDQRNSQEPPETENSVPFTESSISGHTTGTGALEFLLQAALDDSELDPYAAADGGRCGGQSTSSSVDGGSICSSSARTVQGELPGRKAAAGGQLAMGDVSRQGHNRKRVKSGGEEEATTATAAPTTTTGSTDQSNSRSGACDPRKTRRTAARTMANASSKTLQQQKQRKHRSQVELQQCASTTVQLKRQPSLNKRGGKLKSRACNPSKGFVRHYKFLSDISC</sequence>
<keyword evidence="6" id="KW-1185">Reference proteome</keyword>
<evidence type="ECO:0000259" key="4">
    <source>
        <dbReference type="Pfam" id="PF25054"/>
    </source>
</evidence>
<feature type="compositionally biased region" description="Low complexity" evidence="3">
    <location>
        <begin position="146"/>
        <end position="158"/>
    </location>
</feature>
<evidence type="ECO:0000256" key="1">
    <source>
        <dbReference type="ARBA" id="ARBA00022771"/>
    </source>
</evidence>
<evidence type="ECO:0000313" key="6">
    <source>
        <dbReference type="Proteomes" id="UP001633002"/>
    </source>
</evidence>
<keyword evidence="1" id="KW-0863">Zinc-finger</keyword>
<evidence type="ECO:0000313" key="5">
    <source>
        <dbReference type="EMBL" id="KAL3679054.1"/>
    </source>
</evidence>
<feature type="region of interest" description="Disordered" evidence="3">
    <location>
        <begin position="139"/>
        <end position="158"/>
    </location>
</feature>
<keyword evidence="2" id="KW-0862">Zinc</keyword>
<feature type="region of interest" description="Disordered" evidence="3">
    <location>
        <begin position="169"/>
        <end position="262"/>
    </location>
</feature>
<dbReference type="AlphaFoldDB" id="A0ABD3GPG6"/>